<evidence type="ECO:0000256" key="10">
    <source>
        <dbReference type="SAM" id="SignalP"/>
    </source>
</evidence>
<keyword evidence="7" id="KW-0325">Glycoprotein</keyword>
<dbReference type="InterPro" id="IPR051445">
    <property type="entry name" value="LY6H/LY6L_nAChR_modulators"/>
</dbReference>
<dbReference type="Pfam" id="PF00021">
    <property type="entry name" value="UPAR_LY6"/>
    <property type="match status" value="1"/>
</dbReference>
<dbReference type="CDD" id="cd23551">
    <property type="entry name" value="TFP_LU_ECD_Ly6L"/>
    <property type="match status" value="1"/>
</dbReference>
<evidence type="ECO:0000256" key="8">
    <source>
        <dbReference type="ARBA" id="ARBA00023288"/>
    </source>
</evidence>
<protein>
    <submittedName>
        <fullName evidence="12">Lymphocyte antigen 6 family member L</fullName>
    </submittedName>
</protein>
<evidence type="ECO:0000256" key="9">
    <source>
        <dbReference type="SAM" id="MobiDB-lite"/>
    </source>
</evidence>
<reference evidence="12 13" key="1">
    <citation type="journal article" date="2020" name="Nature">
        <title>Six reference-quality genomes reveal evolution of bat adaptations.</title>
        <authorList>
            <person name="Jebb D."/>
            <person name="Huang Z."/>
            <person name="Pippel M."/>
            <person name="Hughes G.M."/>
            <person name="Lavrichenko K."/>
            <person name="Devanna P."/>
            <person name="Winkler S."/>
            <person name="Jermiin L.S."/>
            <person name="Skirmuntt E.C."/>
            <person name="Katzourakis A."/>
            <person name="Burkitt-Gray L."/>
            <person name="Ray D.A."/>
            <person name="Sullivan K.A.M."/>
            <person name="Roscito J.G."/>
            <person name="Kirilenko B.M."/>
            <person name="Davalos L.M."/>
            <person name="Corthals A.P."/>
            <person name="Power M.L."/>
            <person name="Jones G."/>
            <person name="Ransome R.D."/>
            <person name="Dechmann D.K.N."/>
            <person name="Locatelli A.G."/>
            <person name="Puechmaille S.J."/>
            <person name="Fedrigo O."/>
            <person name="Jarvis E.D."/>
            <person name="Hiller M."/>
            <person name="Vernes S.C."/>
            <person name="Myers E.W."/>
            <person name="Teeling E.C."/>
        </authorList>
    </citation>
    <scope>NUCLEOTIDE SEQUENCE [LARGE SCALE GENOMIC DNA]</scope>
    <source>
        <strain evidence="12">MRouAeg1</strain>
        <tissue evidence="12">Muscle</tissue>
    </source>
</reference>
<keyword evidence="13" id="KW-1185">Reference proteome</keyword>
<evidence type="ECO:0000313" key="13">
    <source>
        <dbReference type="Proteomes" id="UP000593571"/>
    </source>
</evidence>
<dbReference type="SMART" id="SM00134">
    <property type="entry name" value="LU"/>
    <property type="match status" value="1"/>
</dbReference>
<keyword evidence="2" id="KW-1003">Cell membrane</keyword>
<evidence type="ECO:0000256" key="5">
    <source>
        <dbReference type="ARBA" id="ARBA00023136"/>
    </source>
</evidence>
<evidence type="ECO:0000256" key="6">
    <source>
        <dbReference type="ARBA" id="ARBA00023157"/>
    </source>
</evidence>
<keyword evidence="3" id="KW-0336">GPI-anchor</keyword>
<feature type="domain" description="UPAR/Ly6" evidence="11">
    <location>
        <begin position="144"/>
        <end position="238"/>
    </location>
</feature>
<dbReference type="PANTHER" id="PTHR32217">
    <property type="entry name" value="LYMPHOCYTE ANTIGEN 6H"/>
    <property type="match status" value="1"/>
</dbReference>
<evidence type="ECO:0000313" key="12">
    <source>
        <dbReference type="EMBL" id="KAF6405215.1"/>
    </source>
</evidence>
<evidence type="ECO:0000256" key="1">
    <source>
        <dbReference type="ARBA" id="ARBA00004609"/>
    </source>
</evidence>
<comment type="caution">
    <text evidence="12">The sequence shown here is derived from an EMBL/GenBank/DDBJ whole genome shotgun (WGS) entry which is preliminary data.</text>
</comment>
<keyword evidence="8" id="KW-0449">Lipoprotein</keyword>
<evidence type="ECO:0000256" key="4">
    <source>
        <dbReference type="ARBA" id="ARBA00022729"/>
    </source>
</evidence>
<dbReference type="InterPro" id="IPR016054">
    <property type="entry name" value="LY6_UPA_recep-like"/>
</dbReference>
<dbReference type="AlphaFoldDB" id="A0A7J8C2X2"/>
<feature type="chain" id="PRO_5029695657" evidence="10">
    <location>
        <begin position="25"/>
        <end position="253"/>
    </location>
</feature>
<dbReference type="EMBL" id="JACASE010000015">
    <property type="protein sequence ID" value="KAF6405215.1"/>
    <property type="molecule type" value="Genomic_DNA"/>
</dbReference>
<name>A0A7J8C2X2_ROUAE</name>
<dbReference type="GO" id="GO:0098552">
    <property type="term" value="C:side of membrane"/>
    <property type="evidence" value="ECO:0007669"/>
    <property type="project" value="UniProtKB-KW"/>
</dbReference>
<feature type="region of interest" description="Disordered" evidence="9">
    <location>
        <begin position="43"/>
        <end position="62"/>
    </location>
</feature>
<dbReference type="InterPro" id="IPR045860">
    <property type="entry name" value="Snake_toxin-like_sf"/>
</dbReference>
<dbReference type="PANTHER" id="PTHR32217:SF2">
    <property type="entry name" value="LYMPHOCYTE ANTIGEN 6L"/>
    <property type="match status" value="1"/>
</dbReference>
<organism evidence="12 13">
    <name type="scientific">Rousettus aegyptiacus</name>
    <name type="common">Egyptian fruit bat</name>
    <name type="synonym">Pteropus aegyptiacus</name>
    <dbReference type="NCBI Taxonomy" id="9407"/>
    <lineage>
        <taxon>Eukaryota</taxon>
        <taxon>Metazoa</taxon>
        <taxon>Chordata</taxon>
        <taxon>Craniata</taxon>
        <taxon>Vertebrata</taxon>
        <taxon>Euteleostomi</taxon>
        <taxon>Mammalia</taxon>
        <taxon>Eutheria</taxon>
        <taxon>Laurasiatheria</taxon>
        <taxon>Chiroptera</taxon>
        <taxon>Yinpterochiroptera</taxon>
        <taxon>Pteropodoidea</taxon>
        <taxon>Pteropodidae</taxon>
        <taxon>Rousettinae</taxon>
        <taxon>Rousettus</taxon>
    </lineage>
</organism>
<evidence type="ECO:0000256" key="3">
    <source>
        <dbReference type="ARBA" id="ARBA00022622"/>
    </source>
</evidence>
<sequence>MCFVPPCLGTGCVLQLRALPAVCAGVSVCGCWPCLVEGRGKRPQAARAPTPEPVPGISVPTLHSPQRQVLGRPGLGGPAQGSPLTPSPTPEPSCCFGASNKPSFSHLFPLRCRASGVMWGLALGALLASAKLVGSTTQQPDLNLSCYRCFKVTDKELCRPTQCSPTDRVCVSHTLLIFLQPRVQMFSKRCAPRCPNTNMQYRWLLENKVESRISRRCCAHSLCNSAPASPEGPRALQGGLLLPLGIGVLWALL</sequence>
<accession>A0A7J8C2X2</accession>
<evidence type="ECO:0000256" key="7">
    <source>
        <dbReference type="ARBA" id="ARBA00023180"/>
    </source>
</evidence>
<keyword evidence="6" id="KW-1015">Disulfide bond</keyword>
<keyword evidence="5" id="KW-0472">Membrane</keyword>
<dbReference type="GO" id="GO:0005886">
    <property type="term" value="C:plasma membrane"/>
    <property type="evidence" value="ECO:0007669"/>
    <property type="project" value="UniProtKB-SubCell"/>
</dbReference>
<dbReference type="Gene3D" id="2.10.60.10">
    <property type="entry name" value="CD59"/>
    <property type="match status" value="1"/>
</dbReference>
<evidence type="ECO:0000259" key="11">
    <source>
        <dbReference type="SMART" id="SM00134"/>
    </source>
</evidence>
<comment type="subcellular location">
    <subcellularLocation>
        <location evidence="1">Cell membrane</location>
        <topology evidence="1">Lipid-anchor</topology>
        <topology evidence="1">GPI-anchor</topology>
    </subcellularLocation>
</comment>
<gene>
    <name evidence="12" type="ORF">HJG63_012821</name>
</gene>
<evidence type="ECO:0000256" key="2">
    <source>
        <dbReference type="ARBA" id="ARBA00022475"/>
    </source>
</evidence>
<proteinExistence type="predicted"/>
<feature type="signal peptide" evidence="10">
    <location>
        <begin position="1"/>
        <end position="24"/>
    </location>
</feature>
<feature type="region of interest" description="Disordered" evidence="9">
    <location>
        <begin position="68"/>
        <end position="92"/>
    </location>
</feature>
<keyword evidence="4 10" id="KW-0732">Signal</keyword>
<dbReference type="Proteomes" id="UP000593571">
    <property type="component" value="Unassembled WGS sequence"/>
</dbReference>
<dbReference type="SUPFAM" id="SSF57302">
    <property type="entry name" value="Snake toxin-like"/>
    <property type="match status" value="1"/>
</dbReference>